<reference evidence="2 3" key="1">
    <citation type="submission" date="2016-10" db="EMBL/GenBank/DDBJ databases">
        <authorList>
            <person name="de Groot N.N."/>
        </authorList>
    </citation>
    <scope>NUCLEOTIDE SEQUENCE [LARGE SCALE GENOMIC DNA]</scope>
    <source>
        <strain evidence="3">DSM 938 / 37b4</strain>
    </source>
</reference>
<dbReference type="Gene3D" id="2.170.270.10">
    <property type="entry name" value="SET domain"/>
    <property type="match status" value="1"/>
</dbReference>
<dbReference type="InterPro" id="IPR001214">
    <property type="entry name" value="SET_dom"/>
</dbReference>
<dbReference type="Proteomes" id="UP000183812">
    <property type="component" value="Unassembled WGS sequence"/>
</dbReference>
<sequence>MLLVNHYVARSKIHGLGVFTRVPIRAGATVWRHDPMFDVDIPAATLALFPEDLAQTVLHHAEYLPHLGIFRLGNDGDMFMNHSDDPSLIDRGEEMVAARDLAAGSELTCDYAQVCVLGFGNTALPLLEAAA</sequence>
<name>A0A1G7I3W0_RHOCA</name>
<proteinExistence type="predicted"/>
<dbReference type="CDD" id="cd08161">
    <property type="entry name" value="SET"/>
    <property type="match status" value="1"/>
</dbReference>
<evidence type="ECO:0000259" key="1">
    <source>
        <dbReference type="Pfam" id="PF00856"/>
    </source>
</evidence>
<dbReference type="EMBL" id="FNAY01000006">
    <property type="protein sequence ID" value="SDF07477.1"/>
    <property type="molecule type" value="Genomic_DNA"/>
</dbReference>
<organism evidence="2 3">
    <name type="scientific">Rhodobacter capsulatus</name>
    <name type="common">Rhodopseudomonas capsulata</name>
    <dbReference type="NCBI Taxonomy" id="1061"/>
    <lineage>
        <taxon>Bacteria</taxon>
        <taxon>Pseudomonadati</taxon>
        <taxon>Pseudomonadota</taxon>
        <taxon>Alphaproteobacteria</taxon>
        <taxon>Rhodobacterales</taxon>
        <taxon>Rhodobacter group</taxon>
        <taxon>Rhodobacter</taxon>
    </lineage>
</organism>
<dbReference type="OrthoDB" id="9804945at2"/>
<accession>A0A1G7I3W0</accession>
<protein>
    <recommendedName>
        <fullName evidence="1">SET domain-containing protein</fullName>
    </recommendedName>
</protein>
<dbReference type="Pfam" id="PF00856">
    <property type="entry name" value="SET"/>
    <property type="match status" value="1"/>
</dbReference>
<evidence type="ECO:0000313" key="3">
    <source>
        <dbReference type="Proteomes" id="UP000183812"/>
    </source>
</evidence>
<dbReference type="RefSeq" id="WP_074553517.1">
    <property type="nucleotide sequence ID" value="NZ_CP119563.1"/>
</dbReference>
<evidence type="ECO:0000313" key="2">
    <source>
        <dbReference type="EMBL" id="SDF07477.1"/>
    </source>
</evidence>
<dbReference type="InterPro" id="IPR046341">
    <property type="entry name" value="SET_dom_sf"/>
</dbReference>
<dbReference type="AlphaFoldDB" id="A0A1G7I3W0"/>
<dbReference type="SUPFAM" id="SSF82199">
    <property type="entry name" value="SET domain"/>
    <property type="match status" value="1"/>
</dbReference>
<gene>
    <name evidence="2" type="ORF">SAMN04244550_01652</name>
</gene>
<feature type="domain" description="SET" evidence="1">
    <location>
        <begin position="15"/>
        <end position="111"/>
    </location>
</feature>